<dbReference type="Pfam" id="PF00005">
    <property type="entry name" value="ABC_tran"/>
    <property type="match status" value="1"/>
</dbReference>
<dbReference type="PANTHER" id="PTHR24223">
    <property type="entry name" value="ATP-BINDING CASSETTE SUB-FAMILY C"/>
    <property type="match status" value="1"/>
</dbReference>
<evidence type="ECO:0000256" key="1">
    <source>
        <dbReference type="ARBA" id="ARBA00022741"/>
    </source>
</evidence>
<evidence type="ECO:0000256" key="2">
    <source>
        <dbReference type="ARBA" id="ARBA00022840"/>
    </source>
</evidence>
<evidence type="ECO:0000313" key="4">
    <source>
        <dbReference type="EMBL" id="KAJ1532134.1"/>
    </source>
</evidence>
<dbReference type="GO" id="GO:0016887">
    <property type="term" value="F:ATP hydrolysis activity"/>
    <property type="evidence" value="ECO:0007669"/>
    <property type="project" value="InterPro"/>
</dbReference>
<keyword evidence="1" id="KW-0547">Nucleotide-binding</keyword>
<gene>
    <name evidence="4" type="ORF">ONE63_000759</name>
</gene>
<dbReference type="GO" id="GO:0005524">
    <property type="term" value="F:ATP binding"/>
    <property type="evidence" value="ECO:0007669"/>
    <property type="project" value="UniProtKB-KW"/>
</dbReference>
<keyword evidence="5" id="KW-1185">Reference proteome</keyword>
<protein>
    <recommendedName>
        <fullName evidence="3">ABC transporter domain-containing protein</fullName>
    </recommendedName>
</protein>
<dbReference type="Proteomes" id="UP001075354">
    <property type="component" value="Chromosome 1"/>
</dbReference>
<dbReference type="GO" id="GO:0042626">
    <property type="term" value="F:ATPase-coupled transmembrane transporter activity"/>
    <property type="evidence" value="ECO:0007669"/>
    <property type="project" value="TreeGrafter"/>
</dbReference>
<dbReference type="PANTHER" id="PTHR24223:SF448">
    <property type="entry name" value="FI20146P1-RELATED"/>
    <property type="match status" value="1"/>
</dbReference>
<dbReference type="InterPro" id="IPR050173">
    <property type="entry name" value="ABC_transporter_C-like"/>
</dbReference>
<proteinExistence type="predicted"/>
<evidence type="ECO:0000259" key="3">
    <source>
        <dbReference type="Pfam" id="PF00005"/>
    </source>
</evidence>
<dbReference type="GO" id="GO:0016020">
    <property type="term" value="C:membrane"/>
    <property type="evidence" value="ECO:0007669"/>
    <property type="project" value="TreeGrafter"/>
</dbReference>
<organism evidence="4 5">
    <name type="scientific">Megalurothrips usitatus</name>
    <name type="common">bean blossom thrips</name>
    <dbReference type="NCBI Taxonomy" id="439358"/>
    <lineage>
        <taxon>Eukaryota</taxon>
        <taxon>Metazoa</taxon>
        <taxon>Ecdysozoa</taxon>
        <taxon>Arthropoda</taxon>
        <taxon>Hexapoda</taxon>
        <taxon>Insecta</taxon>
        <taxon>Pterygota</taxon>
        <taxon>Neoptera</taxon>
        <taxon>Paraneoptera</taxon>
        <taxon>Thysanoptera</taxon>
        <taxon>Terebrantia</taxon>
        <taxon>Thripoidea</taxon>
        <taxon>Thripidae</taxon>
        <taxon>Megalurothrips</taxon>
    </lineage>
</organism>
<name>A0AAV7Y3C6_9NEOP</name>
<accession>A0AAV7Y3C6</accession>
<dbReference type="Gene3D" id="3.40.50.300">
    <property type="entry name" value="P-loop containing nucleotide triphosphate hydrolases"/>
    <property type="match status" value="1"/>
</dbReference>
<dbReference type="SUPFAM" id="SSF52540">
    <property type="entry name" value="P-loop containing nucleoside triphosphate hydrolases"/>
    <property type="match status" value="1"/>
</dbReference>
<keyword evidence="2" id="KW-0067">ATP-binding</keyword>
<sequence length="174" mass="19832">MDKQRYKEVVRVCALEDDFKLFPRGDKTQVGEHGHSLSGGQRARINLARAVYRRADIYLLDDPLSAVDTHVGRHLFEDCITGFLSGKIVILCTHQLQYLNNVEFIIMMKNGAIRAQGTFGDLQNCGTELSELMKDEVENEENPVKDQLQRRLSIHSTASEEEFYVPEEMKSKGK</sequence>
<dbReference type="EMBL" id="JAPTSV010000001">
    <property type="protein sequence ID" value="KAJ1532134.1"/>
    <property type="molecule type" value="Genomic_DNA"/>
</dbReference>
<dbReference type="InterPro" id="IPR003439">
    <property type="entry name" value="ABC_transporter-like_ATP-bd"/>
</dbReference>
<dbReference type="AlphaFoldDB" id="A0AAV7Y3C6"/>
<reference evidence="4" key="1">
    <citation type="submission" date="2022-12" db="EMBL/GenBank/DDBJ databases">
        <title>Chromosome-level genome assembly of the bean flower thrips Megalurothrips usitatus.</title>
        <authorList>
            <person name="Ma L."/>
            <person name="Liu Q."/>
            <person name="Li H."/>
            <person name="Cai W."/>
        </authorList>
    </citation>
    <scope>NUCLEOTIDE SEQUENCE</scope>
    <source>
        <strain evidence="4">Cailab_2022a</strain>
    </source>
</reference>
<comment type="caution">
    <text evidence="4">The sequence shown here is derived from an EMBL/GenBank/DDBJ whole genome shotgun (WGS) entry which is preliminary data.</text>
</comment>
<feature type="domain" description="ABC transporter" evidence="3">
    <location>
        <begin position="25"/>
        <end position="64"/>
    </location>
</feature>
<evidence type="ECO:0000313" key="5">
    <source>
        <dbReference type="Proteomes" id="UP001075354"/>
    </source>
</evidence>
<dbReference type="InterPro" id="IPR027417">
    <property type="entry name" value="P-loop_NTPase"/>
</dbReference>